<proteinExistence type="predicted"/>
<evidence type="ECO:0000313" key="1">
    <source>
        <dbReference type="EMBL" id="OGF23531.1"/>
    </source>
</evidence>
<dbReference type="Proteomes" id="UP000176877">
    <property type="component" value="Unassembled WGS sequence"/>
</dbReference>
<dbReference type="GO" id="GO:0016884">
    <property type="term" value="F:carbon-nitrogen ligase activity, with glutamine as amido-N-donor"/>
    <property type="evidence" value="ECO:0007669"/>
    <property type="project" value="InterPro"/>
</dbReference>
<dbReference type="AlphaFoldDB" id="A0A1F5SBB6"/>
<evidence type="ECO:0008006" key="3">
    <source>
        <dbReference type="Google" id="ProtNLM"/>
    </source>
</evidence>
<name>A0A1F5SBB6_9BACT</name>
<sequence length="149" mass="16437">MAKLLEQISQDLKQAMKAREAETMSVLRMLIAAARNKEITLRKNGKAELSDEQAVEVIASEIKKRRDSVAAYTHGNRPELADKESAEIKIIEKYLPEQLGDEDLEKVIKEVIATGATDYGRVMGQTMAKVKGKASGVKVGELVKKLLAK</sequence>
<evidence type="ECO:0000313" key="2">
    <source>
        <dbReference type="Proteomes" id="UP000176877"/>
    </source>
</evidence>
<dbReference type="InterPro" id="IPR042184">
    <property type="entry name" value="YqeY/Aim41_N"/>
</dbReference>
<dbReference type="PANTHER" id="PTHR28055:SF1">
    <property type="entry name" value="ALTERED INHERITANCE OF MITOCHONDRIA PROTEIN 41, MITOCHONDRIAL"/>
    <property type="match status" value="1"/>
</dbReference>
<dbReference type="EMBL" id="MFFT01000006">
    <property type="protein sequence ID" value="OGF23531.1"/>
    <property type="molecule type" value="Genomic_DNA"/>
</dbReference>
<dbReference type="PANTHER" id="PTHR28055">
    <property type="entry name" value="ALTERED INHERITANCE OF MITOCHONDRIA PROTEIN 41, MITOCHONDRIAL"/>
    <property type="match status" value="1"/>
</dbReference>
<dbReference type="InterPro" id="IPR019004">
    <property type="entry name" value="YqeY/Aim41"/>
</dbReference>
<dbReference type="Gene3D" id="1.10.10.410">
    <property type="match status" value="1"/>
</dbReference>
<dbReference type="InterPro" id="IPR003789">
    <property type="entry name" value="Asn/Gln_tRNA_amidoTrase-B-like"/>
</dbReference>
<organism evidence="1 2">
    <name type="scientific">Candidatus Falkowbacteria bacterium RIFCSPHIGHO2_02_FULL_42_9</name>
    <dbReference type="NCBI Taxonomy" id="1797986"/>
    <lineage>
        <taxon>Bacteria</taxon>
        <taxon>Candidatus Falkowiibacteriota</taxon>
    </lineage>
</organism>
<dbReference type="SUPFAM" id="SSF89095">
    <property type="entry name" value="GatB/YqeY motif"/>
    <property type="match status" value="1"/>
</dbReference>
<gene>
    <name evidence="1" type="ORF">A3D45_01375</name>
</gene>
<comment type="caution">
    <text evidence="1">The sequence shown here is derived from an EMBL/GenBank/DDBJ whole genome shotgun (WGS) entry which is preliminary data.</text>
</comment>
<protein>
    <recommendedName>
        <fullName evidence="3">Glutamyl-tRNA amidotransferase</fullName>
    </recommendedName>
</protein>
<dbReference type="Pfam" id="PF09424">
    <property type="entry name" value="YqeY"/>
    <property type="match status" value="1"/>
</dbReference>
<reference evidence="1 2" key="1">
    <citation type="journal article" date="2016" name="Nat. Commun.">
        <title>Thousands of microbial genomes shed light on interconnected biogeochemical processes in an aquifer system.</title>
        <authorList>
            <person name="Anantharaman K."/>
            <person name="Brown C.T."/>
            <person name="Hug L.A."/>
            <person name="Sharon I."/>
            <person name="Castelle C.J."/>
            <person name="Probst A.J."/>
            <person name="Thomas B.C."/>
            <person name="Singh A."/>
            <person name="Wilkins M.J."/>
            <person name="Karaoz U."/>
            <person name="Brodie E.L."/>
            <person name="Williams K.H."/>
            <person name="Hubbard S.S."/>
            <person name="Banfield J.F."/>
        </authorList>
    </citation>
    <scope>NUCLEOTIDE SEQUENCE [LARGE SCALE GENOMIC DNA]</scope>
</reference>
<dbReference type="InterPro" id="IPR023168">
    <property type="entry name" value="GatB_Yqey_C_2"/>
</dbReference>
<accession>A0A1F5SBB6</accession>
<dbReference type="Gene3D" id="1.10.1510.10">
    <property type="entry name" value="Uncharacterised protein YqeY/AIM41 PF09424, N-terminal domain"/>
    <property type="match status" value="1"/>
</dbReference>